<dbReference type="InterPro" id="IPR046357">
    <property type="entry name" value="PPIase_dom_sf"/>
</dbReference>
<evidence type="ECO:0000256" key="4">
    <source>
        <dbReference type="ARBA" id="ARBA00023235"/>
    </source>
</evidence>
<keyword evidence="4 5" id="KW-0413">Isomerase</keyword>
<dbReference type="EMBL" id="CM035408">
    <property type="protein sequence ID" value="KAH7442652.1"/>
    <property type="molecule type" value="Genomic_DNA"/>
</dbReference>
<dbReference type="GO" id="GO:0003755">
    <property type="term" value="F:peptidyl-prolyl cis-trans isomerase activity"/>
    <property type="evidence" value="ECO:0007669"/>
    <property type="project" value="UniProtKB-KW"/>
</dbReference>
<evidence type="ECO:0000259" key="6">
    <source>
        <dbReference type="PROSITE" id="PS50059"/>
    </source>
</evidence>
<dbReference type="OMA" id="GAKMPAM"/>
<dbReference type="PROSITE" id="PS50059">
    <property type="entry name" value="FKBP_PPIASE"/>
    <property type="match status" value="1"/>
</dbReference>
<dbReference type="OrthoDB" id="1902587at2759"/>
<organism evidence="7 8">
    <name type="scientific">Ceratopteris richardii</name>
    <name type="common">Triangle waterfern</name>
    <dbReference type="NCBI Taxonomy" id="49495"/>
    <lineage>
        <taxon>Eukaryota</taxon>
        <taxon>Viridiplantae</taxon>
        <taxon>Streptophyta</taxon>
        <taxon>Embryophyta</taxon>
        <taxon>Tracheophyta</taxon>
        <taxon>Polypodiopsida</taxon>
        <taxon>Polypodiidae</taxon>
        <taxon>Polypodiales</taxon>
        <taxon>Pteridineae</taxon>
        <taxon>Pteridaceae</taxon>
        <taxon>Parkerioideae</taxon>
        <taxon>Ceratopteris</taxon>
    </lineage>
</organism>
<dbReference type="Proteomes" id="UP000825935">
    <property type="component" value="Chromosome 3"/>
</dbReference>
<evidence type="ECO:0000313" key="8">
    <source>
        <dbReference type="Proteomes" id="UP000825935"/>
    </source>
</evidence>
<dbReference type="EMBL" id="CM035408">
    <property type="protein sequence ID" value="KAH7442653.1"/>
    <property type="molecule type" value="Genomic_DNA"/>
</dbReference>
<protein>
    <recommendedName>
        <fullName evidence="2 5">peptidylprolyl isomerase</fullName>
        <ecNumber evidence="2 5">5.2.1.8</ecNumber>
    </recommendedName>
</protein>
<reference evidence="7" key="1">
    <citation type="submission" date="2021-08" db="EMBL/GenBank/DDBJ databases">
        <title>WGS assembly of Ceratopteris richardii.</title>
        <authorList>
            <person name="Marchant D.B."/>
            <person name="Chen G."/>
            <person name="Jenkins J."/>
            <person name="Shu S."/>
            <person name="Leebens-Mack J."/>
            <person name="Grimwood J."/>
            <person name="Schmutz J."/>
            <person name="Soltis P."/>
            <person name="Soltis D."/>
            <person name="Chen Z.-H."/>
        </authorList>
    </citation>
    <scope>NUCLEOTIDE SEQUENCE</scope>
    <source>
        <strain evidence="7">Whitten #5841</strain>
        <tissue evidence="7">Leaf</tissue>
    </source>
</reference>
<accession>A0A8T2VA49</accession>
<dbReference type="PANTHER" id="PTHR43811:SF26">
    <property type="entry name" value="PEPTIDYL-PROLYL CIS-TRANS ISOMERASE FKBP16-1, CHLOROPLASTIC"/>
    <property type="match status" value="1"/>
</dbReference>
<sequence length="213" mass="22789">MAASACGNLLPCTHLRLPASSPVTSKRPRSGCFMITCESLSPNPTRRASLASVLLWVASSPLSAALADTYPYIPPPMLTTPGLPGFKKVEETGVKLQDVIEGSGASASEGDVVEFNYVCRRSNGYFVYSTVDQFTGESSPVTFSLSDGKMIPGLKSVLVGMKPGGKRRAIVPPNAGYVTEDLEPQPTEFGPKRSLLSHSKEPLLFEVQLLKIK</sequence>
<dbReference type="PANTHER" id="PTHR43811">
    <property type="entry name" value="FKBP-TYPE PEPTIDYL-PROLYL CIS-TRANS ISOMERASE FKPA"/>
    <property type="match status" value="1"/>
</dbReference>
<evidence type="ECO:0000256" key="2">
    <source>
        <dbReference type="ARBA" id="ARBA00013194"/>
    </source>
</evidence>
<keyword evidence="8" id="KW-1185">Reference proteome</keyword>
<dbReference type="InterPro" id="IPR001179">
    <property type="entry name" value="PPIase_FKBP_dom"/>
</dbReference>
<dbReference type="AlphaFoldDB" id="A0A8T2VA49"/>
<evidence type="ECO:0000256" key="1">
    <source>
        <dbReference type="ARBA" id="ARBA00000971"/>
    </source>
</evidence>
<evidence type="ECO:0000256" key="5">
    <source>
        <dbReference type="PROSITE-ProRule" id="PRU00277"/>
    </source>
</evidence>
<feature type="domain" description="PPIase FKBP-type" evidence="6">
    <location>
        <begin position="110"/>
        <end position="213"/>
    </location>
</feature>
<comment type="catalytic activity">
    <reaction evidence="1 5">
        <text>[protein]-peptidylproline (omega=180) = [protein]-peptidylproline (omega=0)</text>
        <dbReference type="Rhea" id="RHEA:16237"/>
        <dbReference type="Rhea" id="RHEA-COMP:10747"/>
        <dbReference type="Rhea" id="RHEA-COMP:10748"/>
        <dbReference type="ChEBI" id="CHEBI:83833"/>
        <dbReference type="ChEBI" id="CHEBI:83834"/>
        <dbReference type="EC" id="5.2.1.8"/>
    </reaction>
</comment>
<comment type="caution">
    <text evidence="7">The sequence shown here is derived from an EMBL/GenBank/DDBJ whole genome shotgun (WGS) entry which is preliminary data.</text>
</comment>
<evidence type="ECO:0000256" key="3">
    <source>
        <dbReference type="ARBA" id="ARBA00023110"/>
    </source>
</evidence>
<proteinExistence type="predicted"/>
<dbReference type="Gene3D" id="3.10.50.40">
    <property type="match status" value="1"/>
</dbReference>
<gene>
    <name evidence="7" type="ORF">KP509_03G097800</name>
</gene>
<dbReference type="SUPFAM" id="SSF54534">
    <property type="entry name" value="FKBP-like"/>
    <property type="match status" value="1"/>
</dbReference>
<keyword evidence="3 5" id="KW-0697">Rotamase</keyword>
<name>A0A8T2VA49_CERRI</name>
<dbReference type="Pfam" id="PF00254">
    <property type="entry name" value="FKBP_C"/>
    <property type="match status" value="1"/>
</dbReference>
<dbReference type="EC" id="5.2.1.8" evidence="2 5"/>
<evidence type="ECO:0000313" key="7">
    <source>
        <dbReference type="EMBL" id="KAH7442653.1"/>
    </source>
</evidence>